<feature type="region of interest" description="Disordered" evidence="1">
    <location>
        <begin position="258"/>
        <end position="290"/>
    </location>
</feature>
<feature type="domain" description="Reverse transcriptase zinc-binding" evidence="2">
    <location>
        <begin position="77"/>
        <end position="145"/>
    </location>
</feature>
<dbReference type="Pfam" id="PF13966">
    <property type="entry name" value="zf-RVT"/>
    <property type="match status" value="1"/>
</dbReference>
<proteinExistence type="predicted"/>
<evidence type="ECO:0000256" key="1">
    <source>
        <dbReference type="SAM" id="MobiDB-lite"/>
    </source>
</evidence>
<name>A0ABQ9ZXM1_9CRUS</name>
<sequence>MSFPLRTVLPLYKNNTVPVAAMKRPTYLQEPLHQIKQLFASSILVQGSPMVHRKTYNHWILEVTTLGKLEILRPNLDWPCLWKETAALPSNIRETMFLFNQRLLPTRTRCHRLDPSKGATCPICHQHPETDEHLTFQCPERHIVWSWLEGTIRQMGCKSSKEDLIRGHFGPIDLRASQPSFYPPLRMPGKRQRSCRSTEGRQRDKARRTKRRITAARERDEAIQIQLANLEEQENFNSSHGSDSDQIDETPRLAIDSLIPAASPRHPHRKTTFLNSTRSSQSPHYQIYHH</sequence>
<evidence type="ECO:0000313" key="3">
    <source>
        <dbReference type="EMBL" id="KAK4017655.1"/>
    </source>
</evidence>
<gene>
    <name evidence="3" type="ORF">OUZ56_033344</name>
</gene>
<feature type="compositionally biased region" description="Polar residues" evidence="1">
    <location>
        <begin position="272"/>
        <end position="284"/>
    </location>
</feature>
<dbReference type="Proteomes" id="UP001234178">
    <property type="component" value="Unassembled WGS sequence"/>
</dbReference>
<protein>
    <recommendedName>
        <fullName evidence="2">Reverse transcriptase zinc-binding domain-containing protein</fullName>
    </recommendedName>
</protein>
<dbReference type="InterPro" id="IPR026960">
    <property type="entry name" value="RVT-Znf"/>
</dbReference>
<feature type="region of interest" description="Disordered" evidence="1">
    <location>
        <begin position="176"/>
        <end position="219"/>
    </location>
</feature>
<feature type="compositionally biased region" description="Basic residues" evidence="1">
    <location>
        <begin position="204"/>
        <end position="214"/>
    </location>
</feature>
<reference evidence="3 4" key="1">
    <citation type="journal article" date="2023" name="Nucleic Acids Res.">
        <title>The hologenome of Daphnia magna reveals possible DNA methylation and microbiome-mediated evolution of the host genome.</title>
        <authorList>
            <person name="Chaturvedi A."/>
            <person name="Li X."/>
            <person name="Dhandapani V."/>
            <person name="Marshall H."/>
            <person name="Kissane S."/>
            <person name="Cuenca-Cambronero M."/>
            <person name="Asole G."/>
            <person name="Calvet F."/>
            <person name="Ruiz-Romero M."/>
            <person name="Marangio P."/>
            <person name="Guigo R."/>
            <person name="Rago D."/>
            <person name="Mirbahai L."/>
            <person name="Eastwood N."/>
            <person name="Colbourne J.K."/>
            <person name="Zhou J."/>
            <person name="Mallon E."/>
            <person name="Orsini L."/>
        </authorList>
    </citation>
    <scope>NUCLEOTIDE SEQUENCE [LARGE SCALE GENOMIC DNA]</scope>
    <source>
        <strain evidence="3">LRV0_1</strain>
    </source>
</reference>
<dbReference type="EMBL" id="JAOYFB010000012">
    <property type="protein sequence ID" value="KAK4017655.1"/>
    <property type="molecule type" value="Genomic_DNA"/>
</dbReference>
<evidence type="ECO:0000259" key="2">
    <source>
        <dbReference type="Pfam" id="PF13966"/>
    </source>
</evidence>
<comment type="caution">
    <text evidence="3">The sequence shown here is derived from an EMBL/GenBank/DDBJ whole genome shotgun (WGS) entry which is preliminary data.</text>
</comment>
<keyword evidence="4" id="KW-1185">Reference proteome</keyword>
<organism evidence="3 4">
    <name type="scientific">Daphnia magna</name>
    <dbReference type="NCBI Taxonomy" id="35525"/>
    <lineage>
        <taxon>Eukaryota</taxon>
        <taxon>Metazoa</taxon>
        <taxon>Ecdysozoa</taxon>
        <taxon>Arthropoda</taxon>
        <taxon>Crustacea</taxon>
        <taxon>Branchiopoda</taxon>
        <taxon>Diplostraca</taxon>
        <taxon>Cladocera</taxon>
        <taxon>Anomopoda</taxon>
        <taxon>Daphniidae</taxon>
        <taxon>Daphnia</taxon>
    </lineage>
</organism>
<evidence type="ECO:0000313" key="4">
    <source>
        <dbReference type="Proteomes" id="UP001234178"/>
    </source>
</evidence>
<accession>A0ABQ9ZXM1</accession>